<dbReference type="EMBL" id="JALNTZ010000010">
    <property type="protein sequence ID" value="KAJ3639503.1"/>
    <property type="molecule type" value="Genomic_DNA"/>
</dbReference>
<organism evidence="1 2">
    <name type="scientific">Zophobas morio</name>
    <dbReference type="NCBI Taxonomy" id="2755281"/>
    <lineage>
        <taxon>Eukaryota</taxon>
        <taxon>Metazoa</taxon>
        <taxon>Ecdysozoa</taxon>
        <taxon>Arthropoda</taxon>
        <taxon>Hexapoda</taxon>
        <taxon>Insecta</taxon>
        <taxon>Pterygota</taxon>
        <taxon>Neoptera</taxon>
        <taxon>Endopterygota</taxon>
        <taxon>Coleoptera</taxon>
        <taxon>Polyphaga</taxon>
        <taxon>Cucujiformia</taxon>
        <taxon>Tenebrionidae</taxon>
        <taxon>Zophobas</taxon>
    </lineage>
</organism>
<evidence type="ECO:0000313" key="1">
    <source>
        <dbReference type="EMBL" id="KAJ3639503.1"/>
    </source>
</evidence>
<comment type="caution">
    <text evidence="1">The sequence shown here is derived from an EMBL/GenBank/DDBJ whole genome shotgun (WGS) entry which is preliminary data.</text>
</comment>
<keyword evidence="2" id="KW-1185">Reference proteome</keyword>
<name>A0AA38M0R7_9CUCU</name>
<dbReference type="Proteomes" id="UP001168821">
    <property type="component" value="Unassembled WGS sequence"/>
</dbReference>
<protein>
    <submittedName>
        <fullName evidence="1">Uncharacterized protein</fullName>
    </submittedName>
</protein>
<proteinExistence type="predicted"/>
<evidence type="ECO:0000313" key="2">
    <source>
        <dbReference type="Proteomes" id="UP001168821"/>
    </source>
</evidence>
<gene>
    <name evidence="1" type="ORF">Zmor_002860</name>
</gene>
<reference evidence="1" key="1">
    <citation type="journal article" date="2023" name="G3 (Bethesda)">
        <title>Whole genome assemblies of Zophobas morio and Tenebrio molitor.</title>
        <authorList>
            <person name="Kaur S."/>
            <person name="Stinson S.A."/>
            <person name="diCenzo G.C."/>
        </authorList>
    </citation>
    <scope>NUCLEOTIDE SEQUENCE</scope>
    <source>
        <strain evidence="1">QUZm001</strain>
    </source>
</reference>
<sequence>MTSSGSAAAVECGHGAGIFCGLNPSSCSLRENASSWASECWRLVTCRQFRAIAALCSLESIVADVRAVPEGRYQRRGGQCTCNLASSVMYPRKWLCELSHVL</sequence>
<accession>A0AA38M0R7</accession>
<dbReference type="AlphaFoldDB" id="A0AA38M0R7"/>